<protein>
    <submittedName>
        <fullName evidence="1">Uncharacterized protein</fullName>
    </submittedName>
</protein>
<name>C7LQ61_DESBD</name>
<dbReference type="HOGENOM" id="CLU_3268980_0_0_7"/>
<dbReference type="STRING" id="525897.Dbac_0972"/>
<dbReference type="Proteomes" id="UP000002216">
    <property type="component" value="Chromosome"/>
</dbReference>
<dbReference type="KEGG" id="dba:Dbac_0972"/>
<evidence type="ECO:0000313" key="1">
    <source>
        <dbReference type="EMBL" id="ACU89087.1"/>
    </source>
</evidence>
<accession>C7LQ61</accession>
<proteinExistence type="predicted"/>
<reference evidence="1 2" key="1">
    <citation type="journal article" date="2009" name="Stand. Genomic Sci.">
        <title>Complete genome sequence of Desulfomicrobium baculatum type strain (X).</title>
        <authorList>
            <person name="Copeland A."/>
            <person name="Spring S."/>
            <person name="Goker M."/>
            <person name="Schneider S."/>
            <person name="Lapidus A."/>
            <person name="Del Rio T.G."/>
            <person name="Tice H."/>
            <person name="Cheng J.F."/>
            <person name="Chen F."/>
            <person name="Nolan M."/>
            <person name="Bruce D."/>
            <person name="Goodwin L."/>
            <person name="Pitluck S."/>
            <person name="Ivanova N."/>
            <person name="Mavrommatis K."/>
            <person name="Ovchinnikova G."/>
            <person name="Pati A."/>
            <person name="Chen A."/>
            <person name="Palaniappan K."/>
            <person name="Land M."/>
            <person name="Hauser L."/>
            <person name="Chang Y.J."/>
            <person name="Jeffries C.C."/>
            <person name="Meincke L."/>
            <person name="Sims D."/>
            <person name="Brettin T."/>
            <person name="Detter J.C."/>
            <person name="Han C."/>
            <person name="Chain P."/>
            <person name="Bristow J."/>
            <person name="Eisen J.A."/>
            <person name="Markowitz V."/>
            <person name="Hugenholtz P."/>
            <person name="Kyrpides N.C."/>
            <person name="Klenk H.P."/>
            <person name="Lucas S."/>
        </authorList>
    </citation>
    <scope>NUCLEOTIDE SEQUENCE [LARGE SCALE GENOMIC DNA]</scope>
    <source>
        <strain evidence="2">DSM 4028 / VKM B-1378 / X</strain>
    </source>
</reference>
<organism evidence="1 2">
    <name type="scientific">Desulfomicrobium baculatum (strain DSM 4028 / VKM B-1378 / X)</name>
    <name type="common">Desulfovibrio baculatus</name>
    <dbReference type="NCBI Taxonomy" id="525897"/>
    <lineage>
        <taxon>Bacteria</taxon>
        <taxon>Pseudomonadati</taxon>
        <taxon>Thermodesulfobacteriota</taxon>
        <taxon>Desulfovibrionia</taxon>
        <taxon>Desulfovibrionales</taxon>
        <taxon>Desulfomicrobiaceae</taxon>
        <taxon>Desulfomicrobium</taxon>
    </lineage>
</organism>
<dbReference type="EMBL" id="CP001629">
    <property type="protein sequence ID" value="ACU89087.1"/>
    <property type="molecule type" value="Genomic_DNA"/>
</dbReference>
<sequence>MDCVREGFDSCVKDVDTFDAFSDFFMFMHMHEKKKHVQEDS</sequence>
<evidence type="ECO:0000313" key="2">
    <source>
        <dbReference type="Proteomes" id="UP000002216"/>
    </source>
</evidence>
<dbReference type="AlphaFoldDB" id="C7LQ61"/>
<keyword evidence="2" id="KW-1185">Reference proteome</keyword>
<gene>
    <name evidence="1" type="ordered locus">Dbac_0972</name>
</gene>